<sequence length="238" mass="26669">MRAASTTGRVIKDGSGSFSVRISVVFGSAVFGFSSKFHPRFCGFGYPKVFDFGSIRSEPEPLPSLRVMNLCHEPRTGPNESRVASTAGLTSWTSDWAQQFEGFIYWAASGPRVGPNDLKSILGHQRLQNAVYDSRLPKVIFLFEFRGVLDLRELPKVIFLFEFRGVLDLGELRSYRAMVFVGPVDGLELASIELMNRRSMVGISFFSSQPRDGSGLHLSKVRLEYELWCQIRNLGLCL</sequence>
<comment type="caution">
    <text evidence="1">The sequence shown here is derived from an EMBL/GenBank/DDBJ whole genome shotgun (WGS) entry which is preliminary data.</text>
</comment>
<evidence type="ECO:0000313" key="2">
    <source>
        <dbReference type="Proteomes" id="UP000325081"/>
    </source>
</evidence>
<dbReference type="Proteomes" id="UP000325081">
    <property type="component" value="Unassembled WGS sequence"/>
</dbReference>
<name>A0A5A7PSY2_STRAF</name>
<proteinExistence type="predicted"/>
<accession>A0A5A7PSY2</accession>
<gene>
    <name evidence="1" type="ORF">STAS_12073</name>
</gene>
<dbReference type="AlphaFoldDB" id="A0A5A7PSY2"/>
<evidence type="ECO:0000313" key="1">
    <source>
        <dbReference type="EMBL" id="GER35768.1"/>
    </source>
</evidence>
<dbReference type="EMBL" id="BKCP01005017">
    <property type="protein sequence ID" value="GER35768.1"/>
    <property type="molecule type" value="Genomic_DNA"/>
</dbReference>
<organism evidence="1 2">
    <name type="scientific">Striga asiatica</name>
    <name type="common">Asiatic witchweed</name>
    <name type="synonym">Buchnera asiatica</name>
    <dbReference type="NCBI Taxonomy" id="4170"/>
    <lineage>
        <taxon>Eukaryota</taxon>
        <taxon>Viridiplantae</taxon>
        <taxon>Streptophyta</taxon>
        <taxon>Embryophyta</taxon>
        <taxon>Tracheophyta</taxon>
        <taxon>Spermatophyta</taxon>
        <taxon>Magnoliopsida</taxon>
        <taxon>eudicotyledons</taxon>
        <taxon>Gunneridae</taxon>
        <taxon>Pentapetalae</taxon>
        <taxon>asterids</taxon>
        <taxon>lamiids</taxon>
        <taxon>Lamiales</taxon>
        <taxon>Orobanchaceae</taxon>
        <taxon>Buchnereae</taxon>
        <taxon>Striga</taxon>
    </lineage>
</organism>
<protein>
    <submittedName>
        <fullName evidence="1">Soluble pyridine nucleotide transhydrogenase</fullName>
    </submittedName>
</protein>
<reference evidence="2" key="1">
    <citation type="journal article" date="2019" name="Curr. Biol.">
        <title>Genome Sequence of Striga asiatica Provides Insight into the Evolution of Plant Parasitism.</title>
        <authorList>
            <person name="Yoshida S."/>
            <person name="Kim S."/>
            <person name="Wafula E.K."/>
            <person name="Tanskanen J."/>
            <person name="Kim Y.M."/>
            <person name="Honaas L."/>
            <person name="Yang Z."/>
            <person name="Spallek T."/>
            <person name="Conn C.E."/>
            <person name="Ichihashi Y."/>
            <person name="Cheong K."/>
            <person name="Cui S."/>
            <person name="Der J.P."/>
            <person name="Gundlach H."/>
            <person name="Jiao Y."/>
            <person name="Hori C."/>
            <person name="Ishida J.K."/>
            <person name="Kasahara H."/>
            <person name="Kiba T."/>
            <person name="Kim M.S."/>
            <person name="Koo N."/>
            <person name="Laohavisit A."/>
            <person name="Lee Y.H."/>
            <person name="Lumba S."/>
            <person name="McCourt P."/>
            <person name="Mortimer J.C."/>
            <person name="Mutuku J.M."/>
            <person name="Nomura T."/>
            <person name="Sasaki-Sekimoto Y."/>
            <person name="Seto Y."/>
            <person name="Wang Y."/>
            <person name="Wakatake T."/>
            <person name="Sakakibara H."/>
            <person name="Demura T."/>
            <person name="Yamaguchi S."/>
            <person name="Yoneyama K."/>
            <person name="Manabe R.I."/>
            <person name="Nelson D.C."/>
            <person name="Schulman A.H."/>
            <person name="Timko M.P."/>
            <person name="dePamphilis C.W."/>
            <person name="Choi D."/>
            <person name="Shirasu K."/>
        </authorList>
    </citation>
    <scope>NUCLEOTIDE SEQUENCE [LARGE SCALE GENOMIC DNA]</scope>
    <source>
        <strain evidence="2">cv. UVA1</strain>
    </source>
</reference>
<keyword evidence="2" id="KW-1185">Reference proteome</keyword>